<reference evidence="3 4" key="1">
    <citation type="submission" date="2011-08" db="EMBL/GenBank/DDBJ databases">
        <title>The Genome Sequence of Alistipes indistinctus YIT 12060.</title>
        <authorList>
            <consortium name="The Broad Institute Genome Sequencing Platform"/>
            <person name="Earl A."/>
            <person name="Ward D."/>
            <person name="Feldgarden M."/>
            <person name="Gevers D."/>
            <person name="Morotomi M."/>
            <person name="Young S.K."/>
            <person name="Zeng Q."/>
            <person name="Gargeya S."/>
            <person name="Fitzgerald M."/>
            <person name="Haas B."/>
            <person name="Abouelleil A."/>
            <person name="Alvarado L."/>
            <person name="Arachchi H.M."/>
            <person name="Berlin A."/>
            <person name="Brown A."/>
            <person name="Chapman S.B."/>
            <person name="Chen Z."/>
            <person name="Dunbar C."/>
            <person name="Freedman E."/>
            <person name="Gearin G."/>
            <person name="Gellesch M."/>
            <person name="Goldberg J."/>
            <person name="Griggs A."/>
            <person name="Gujja S."/>
            <person name="Heiman D."/>
            <person name="Howarth C."/>
            <person name="Larson L."/>
            <person name="Lui A."/>
            <person name="MacDonald P.J.P."/>
            <person name="Montmayeur A."/>
            <person name="Murphy C."/>
            <person name="Neiman D."/>
            <person name="Pearson M."/>
            <person name="Priest M."/>
            <person name="Roberts A."/>
            <person name="Saif S."/>
            <person name="Shea T."/>
            <person name="Shenoy N."/>
            <person name="Sisk P."/>
            <person name="Stolte C."/>
            <person name="Sykes S."/>
            <person name="Wortman J."/>
            <person name="Nusbaum C."/>
            <person name="Birren B."/>
        </authorList>
    </citation>
    <scope>NUCLEOTIDE SEQUENCE [LARGE SCALE GENOMIC DNA]</scope>
    <source>
        <strain evidence="3 4">YIT 12060</strain>
    </source>
</reference>
<dbReference type="GeneID" id="92815058"/>
<name>G5HB98_9BACT</name>
<dbReference type="Pfam" id="PF18166">
    <property type="entry name" value="pP_pnuc_2"/>
    <property type="match status" value="1"/>
</dbReference>
<evidence type="ECO:0000313" key="3">
    <source>
        <dbReference type="EMBL" id="EHB91864.1"/>
    </source>
</evidence>
<dbReference type="PATRIC" id="fig|742725.3.peg.2010"/>
<organism evidence="3 4">
    <name type="scientific">Alistipes indistinctus YIT 12060</name>
    <dbReference type="NCBI Taxonomy" id="742725"/>
    <lineage>
        <taxon>Bacteria</taxon>
        <taxon>Pseudomonadati</taxon>
        <taxon>Bacteroidota</taxon>
        <taxon>Bacteroidia</taxon>
        <taxon>Bacteroidales</taxon>
        <taxon>Rikenellaceae</taxon>
        <taxon>Alistipes</taxon>
    </lineage>
</organism>
<dbReference type="InterPro" id="IPR040556">
    <property type="entry name" value="pP_pnuc_1"/>
</dbReference>
<keyword evidence="4" id="KW-1185">Reference proteome</keyword>
<dbReference type="Pfam" id="PF18165">
    <property type="entry name" value="pP_pnuc_1"/>
    <property type="match status" value="1"/>
</dbReference>
<dbReference type="EMBL" id="ADLD01000013">
    <property type="protein sequence ID" value="EHB91864.1"/>
    <property type="molecule type" value="Genomic_DNA"/>
</dbReference>
<dbReference type="Proteomes" id="UP000006008">
    <property type="component" value="Unassembled WGS sequence"/>
</dbReference>
<protein>
    <submittedName>
        <fullName evidence="3">Uncharacterized protein</fullName>
    </submittedName>
</protein>
<accession>G5HB98</accession>
<dbReference type="InterPro" id="IPR041584">
    <property type="entry name" value="Put_pPIWI_pnuc_2"/>
</dbReference>
<evidence type="ECO:0000259" key="2">
    <source>
        <dbReference type="Pfam" id="PF18166"/>
    </source>
</evidence>
<dbReference type="HOGENOM" id="CLU_070781_1_0_10"/>
<feature type="domain" description="Predicted pPIWI-associating nuclease group 2" evidence="2">
    <location>
        <begin position="153"/>
        <end position="274"/>
    </location>
</feature>
<dbReference type="AlphaFoldDB" id="G5HB98"/>
<evidence type="ECO:0000313" key="4">
    <source>
        <dbReference type="Proteomes" id="UP000006008"/>
    </source>
</evidence>
<gene>
    <name evidence="3" type="ORF">HMPREF9450_01913</name>
</gene>
<sequence length="304" mass="35500">MREKVRSLLTNDFEKHLYEACLANLDDVNNVLRYNNFAFSIRELSRHFLKTLAPDENVKRCSWFKEETPNGNLSRGQRIIYAVQRGLTDKILEDMGYDLDELNIFKREMLETVNSLSKYTHIEPETFGMDAVEVERRSNKVLSVFATMVKMMDGCRKKLYDFLDTRISNHVLSDAITQSFDNIDCLAPHYSLEDIYVEDYKITDIDYEHISVDVTGKIDVVLEYGSRYERENDDGMDVNKSFPFETTVTYTIGSDFPNDDYEVKPFDGDTSEWWQVSEQDEETMIWQMKRESLEGNPGSDFPSE</sequence>
<feature type="domain" description="Predicted pPIWI-associating nuclease" evidence="1">
    <location>
        <begin position="7"/>
        <end position="145"/>
    </location>
</feature>
<comment type="caution">
    <text evidence="3">The sequence shown here is derived from an EMBL/GenBank/DDBJ whole genome shotgun (WGS) entry which is preliminary data.</text>
</comment>
<dbReference type="eggNOG" id="ENOG5032TRB">
    <property type="taxonomic scope" value="Bacteria"/>
</dbReference>
<dbReference type="RefSeq" id="WP_009134719.1">
    <property type="nucleotide sequence ID" value="NZ_CP102250.1"/>
</dbReference>
<proteinExistence type="predicted"/>
<dbReference type="OrthoDB" id="712022at2"/>
<evidence type="ECO:0000259" key="1">
    <source>
        <dbReference type="Pfam" id="PF18165"/>
    </source>
</evidence>